<dbReference type="InterPro" id="IPR036188">
    <property type="entry name" value="FAD/NAD-bd_sf"/>
</dbReference>
<dbReference type="AlphaFoldDB" id="A0A9Q0RUV1"/>
<evidence type="ECO:0000313" key="8">
    <source>
        <dbReference type="Proteomes" id="UP001151699"/>
    </source>
</evidence>
<dbReference type="PROSITE" id="PS00624">
    <property type="entry name" value="GMC_OXRED_2"/>
    <property type="match status" value="1"/>
</dbReference>
<evidence type="ECO:0000313" key="7">
    <source>
        <dbReference type="EMBL" id="KAJ6632739.1"/>
    </source>
</evidence>
<gene>
    <name evidence="7" type="primary">Gld_3</name>
    <name evidence="7" type="ORF">Bhyg_15893</name>
</gene>
<keyword evidence="3" id="KW-0285">Flavoprotein</keyword>
<dbReference type="PIRSF" id="PIRSF000137">
    <property type="entry name" value="Alcohol_oxidase"/>
    <property type="match status" value="1"/>
</dbReference>
<keyword evidence="8" id="KW-1185">Reference proteome</keyword>
<dbReference type="Gene3D" id="3.50.50.60">
    <property type="entry name" value="FAD/NAD(P)-binding domain"/>
    <property type="match status" value="1"/>
</dbReference>
<protein>
    <submittedName>
        <fullName evidence="7">Glucose dehydrogenase [FAD, quinone]</fullName>
    </submittedName>
</protein>
<dbReference type="PANTHER" id="PTHR11552">
    <property type="entry name" value="GLUCOSE-METHANOL-CHOLINE GMC OXIDOREDUCTASE"/>
    <property type="match status" value="1"/>
</dbReference>
<evidence type="ECO:0000256" key="1">
    <source>
        <dbReference type="ARBA" id="ARBA00001974"/>
    </source>
</evidence>
<sequence length="494" mass="55852">MMYARGHPEDYNYWAKFTGDNRWTYENVLPYFKKSENFECVDELDAETSKYHAKNGPLTVRYADYKGLAHHILKAAKEFQYPTIDYNTEFPQGFAVIQNTFQNNGFRMGTFQAFLKPIRNTRPNLTIHKFSLVHKVLFEEGTNKVIGVEYSRHGKVKIAYAKKEVILSAGAINSPKILMLSGIGPKEHLESLNIDVKLDSPGVGKNLQDHIGTFIGPFIMNDTVSYHPDRDLTLSMFLDFWLRGKGVLNTVGSDASGFVSSSRAVELGEKHWPDIQIITTGYAVSDSLEKGFEKAFNFKPNVLQKYYDKAKGKDSFHLVPILNRPVTRGEILLKSTDPAEHPLIDPKYFNDESDLKTFAESIRLSVNFIENSKTFQALDARLIDTPFPGCEKHKLRTDAYYECYARHFSQTIWHYSGTCAMGKEGSKDAVLNSQLEVIGVENLRVMDASVMPTVVSANTNAACIMIGELGADLVKQKHEKSKVNENVKIDREEL</sequence>
<dbReference type="OrthoDB" id="269227at2759"/>
<comment type="cofactor">
    <cofactor evidence="1 5">
        <name>FAD</name>
        <dbReference type="ChEBI" id="CHEBI:57692"/>
    </cofactor>
</comment>
<feature type="binding site" evidence="5">
    <location>
        <begin position="413"/>
        <end position="414"/>
    </location>
    <ligand>
        <name>FAD</name>
        <dbReference type="ChEBI" id="CHEBI:57692"/>
    </ligand>
</feature>
<dbReference type="Pfam" id="PF05199">
    <property type="entry name" value="GMC_oxred_C"/>
    <property type="match status" value="1"/>
</dbReference>
<dbReference type="EMBL" id="WJQU01002544">
    <property type="protein sequence ID" value="KAJ6632739.1"/>
    <property type="molecule type" value="Genomic_DNA"/>
</dbReference>
<dbReference type="Gene3D" id="3.30.560.10">
    <property type="entry name" value="Glucose Oxidase, domain 3"/>
    <property type="match status" value="1"/>
</dbReference>
<dbReference type="Pfam" id="PF00732">
    <property type="entry name" value="GMC_oxred_N"/>
    <property type="match status" value="1"/>
</dbReference>
<comment type="caution">
    <text evidence="7">The sequence shown here is derived from an EMBL/GenBank/DDBJ whole genome shotgun (WGS) entry which is preliminary data.</text>
</comment>
<dbReference type="GO" id="GO:0016614">
    <property type="term" value="F:oxidoreductase activity, acting on CH-OH group of donors"/>
    <property type="evidence" value="ECO:0007669"/>
    <property type="project" value="InterPro"/>
</dbReference>
<dbReference type="Proteomes" id="UP001151699">
    <property type="component" value="Unassembled WGS sequence"/>
</dbReference>
<dbReference type="InterPro" id="IPR012132">
    <property type="entry name" value="GMC_OxRdtase"/>
</dbReference>
<accession>A0A9Q0RUV1</accession>
<evidence type="ECO:0000256" key="5">
    <source>
        <dbReference type="PIRSR" id="PIRSR000137-2"/>
    </source>
</evidence>
<dbReference type="SUPFAM" id="SSF51905">
    <property type="entry name" value="FAD/NAD(P)-binding domain"/>
    <property type="match status" value="1"/>
</dbReference>
<feature type="domain" description="Glucose-methanol-choline oxidoreductase N-terminal" evidence="6">
    <location>
        <begin position="170"/>
        <end position="184"/>
    </location>
</feature>
<evidence type="ECO:0000256" key="3">
    <source>
        <dbReference type="ARBA" id="ARBA00022630"/>
    </source>
</evidence>
<proteinExistence type="inferred from homology"/>
<evidence type="ECO:0000256" key="4">
    <source>
        <dbReference type="ARBA" id="ARBA00022827"/>
    </source>
</evidence>
<evidence type="ECO:0000259" key="6">
    <source>
        <dbReference type="PROSITE" id="PS00624"/>
    </source>
</evidence>
<evidence type="ECO:0000256" key="2">
    <source>
        <dbReference type="ARBA" id="ARBA00010790"/>
    </source>
</evidence>
<feature type="binding site" evidence="5">
    <location>
        <position position="133"/>
    </location>
    <ligand>
        <name>FAD</name>
        <dbReference type="ChEBI" id="CHEBI:57692"/>
    </ligand>
</feature>
<comment type="similarity">
    <text evidence="2">Belongs to the GMC oxidoreductase family.</text>
</comment>
<dbReference type="PANTHER" id="PTHR11552:SF147">
    <property type="entry name" value="CHOLINE DEHYDROGENASE, MITOCHONDRIAL"/>
    <property type="match status" value="1"/>
</dbReference>
<dbReference type="GO" id="GO:0050660">
    <property type="term" value="F:flavin adenine dinucleotide binding"/>
    <property type="evidence" value="ECO:0007669"/>
    <property type="project" value="InterPro"/>
</dbReference>
<dbReference type="SUPFAM" id="SSF54373">
    <property type="entry name" value="FAD-linked reductases, C-terminal domain"/>
    <property type="match status" value="1"/>
</dbReference>
<keyword evidence="4 5" id="KW-0274">FAD</keyword>
<dbReference type="InterPro" id="IPR007867">
    <property type="entry name" value="GMC_OxRtase_C"/>
</dbReference>
<reference evidence="7" key="1">
    <citation type="submission" date="2022-07" db="EMBL/GenBank/DDBJ databases">
        <authorList>
            <person name="Trinca V."/>
            <person name="Uliana J.V.C."/>
            <person name="Torres T.T."/>
            <person name="Ward R.J."/>
            <person name="Monesi N."/>
        </authorList>
    </citation>
    <scope>NUCLEOTIDE SEQUENCE</scope>
    <source>
        <strain evidence="7">HSMRA1968</strain>
        <tissue evidence="7">Whole embryos</tissue>
    </source>
</reference>
<organism evidence="7 8">
    <name type="scientific">Pseudolycoriella hygida</name>
    <dbReference type="NCBI Taxonomy" id="35572"/>
    <lineage>
        <taxon>Eukaryota</taxon>
        <taxon>Metazoa</taxon>
        <taxon>Ecdysozoa</taxon>
        <taxon>Arthropoda</taxon>
        <taxon>Hexapoda</taxon>
        <taxon>Insecta</taxon>
        <taxon>Pterygota</taxon>
        <taxon>Neoptera</taxon>
        <taxon>Endopterygota</taxon>
        <taxon>Diptera</taxon>
        <taxon>Nematocera</taxon>
        <taxon>Sciaroidea</taxon>
        <taxon>Sciaridae</taxon>
        <taxon>Pseudolycoriella</taxon>
    </lineage>
</organism>
<dbReference type="InterPro" id="IPR000172">
    <property type="entry name" value="GMC_OxRdtase_N"/>
</dbReference>
<name>A0A9Q0RUV1_9DIPT</name>